<dbReference type="InterPro" id="IPR016181">
    <property type="entry name" value="Acyl_CoA_acyltransferase"/>
</dbReference>
<dbReference type="InParanoid" id="D8LE20"/>
<dbReference type="InterPro" id="IPR000182">
    <property type="entry name" value="GNAT_dom"/>
</dbReference>
<keyword evidence="5" id="KW-1185">Reference proteome</keyword>
<evidence type="ECO:0000256" key="2">
    <source>
        <dbReference type="ARBA" id="ARBA00023315"/>
    </source>
</evidence>
<dbReference type="PANTHER" id="PTHR43420">
    <property type="entry name" value="ACETYLTRANSFERASE"/>
    <property type="match status" value="1"/>
</dbReference>
<keyword evidence="2" id="KW-0012">Acyltransferase</keyword>
<dbReference type="EMBL" id="FN649728">
    <property type="protein sequence ID" value="CBN78537.1"/>
    <property type="molecule type" value="Genomic_DNA"/>
</dbReference>
<dbReference type="CDD" id="cd04301">
    <property type="entry name" value="NAT_SF"/>
    <property type="match status" value="1"/>
</dbReference>
<dbReference type="PROSITE" id="PS51186">
    <property type="entry name" value="GNAT"/>
    <property type="match status" value="1"/>
</dbReference>
<dbReference type="OrthoDB" id="46406at2759"/>
<dbReference type="GO" id="GO:0016747">
    <property type="term" value="F:acyltransferase activity, transferring groups other than amino-acyl groups"/>
    <property type="evidence" value="ECO:0007669"/>
    <property type="project" value="InterPro"/>
</dbReference>
<keyword evidence="1" id="KW-0808">Transferase</keyword>
<dbReference type="EMBL" id="FN647931">
    <property type="protein sequence ID" value="CBN78537.1"/>
    <property type="molecule type" value="Genomic_DNA"/>
</dbReference>
<evidence type="ECO:0000259" key="3">
    <source>
        <dbReference type="PROSITE" id="PS51186"/>
    </source>
</evidence>
<dbReference type="Pfam" id="PF00583">
    <property type="entry name" value="Acetyltransf_1"/>
    <property type="match status" value="1"/>
</dbReference>
<dbReference type="eggNOG" id="ENOG502SEGS">
    <property type="taxonomic scope" value="Eukaryota"/>
</dbReference>
<sequence length="227" mass="26014">MKRADVDGVVSLAFEEYYNGPMDFSAGIRGGFAVLESAWRSALRNGKFQEADKERLTDWLEMIWLRIMIQWGFSMREQFGKGGRDHRVFCISDEKARNLGGDGEGGSSKPPLAALAEISLQVPNGKTSPPFPVPLWYKRIVGWPGPVLPYISNVLVHRNARRQGLANRLMLRCEKQARDWGFTQVYLHVDLTYYPAVRMYETMGYEVVSDLEVSFENPRLRYMKKIL</sequence>
<reference evidence="4 5" key="1">
    <citation type="journal article" date="2010" name="Nature">
        <title>The Ectocarpus genome and the independent evolution of multicellularity in brown algae.</title>
        <authorList>
            <person name="Cock J.M."/>
            <person name="Sterck L."/>
            <person name="Rouze P."/>
            <person name="Scornet D."/>
            <person name="Allen A.E."/>
            <person name="Amoutzias G."/>
            <person name="Anthouard V."/>
            <person name="Artiguenave F."/>
            <person name="Aury J.M."/>
            <person name="Badger J.H."/>
            <person name="Beszteri B."/>
            <person name="Billiau K."/>
            <person name="Bonnet E."/>
            <person name="Bothwell J.H."/>
            <person name="Bowler C."/>
            <person name="Boyen C."/>
            <person name="Brownlee C."/>
            <person name="Carrano C.J."/>
            <person name="Charrier B."/>
            <person name="Cho G.Y."/>
            <person name="Coelho S.M."/>
            <person name="Collen J."/>
            <person name="Corre E."/>
            <person name="Da Silva C."/>
            <person name="Delage L."/>
            <person name="Delaroque N."/>
            <person name="Dittami S.M."/>
            <person name="Doulbeau S."/>
            <person name="Elias M."/>
            <person name="Farnham G."/>
            <person name="Gachon C.M."/>
            <person name="Gschloessl B."/>
            <person name="Heesch S."/>
            <person name="Jabbari K."/>
            <person name="Jubin C."/>
            <person name="Kawai H."/>
            <person name="Kimura K."/>
            <person name="Kloareg B."/>
            <person name="Kupper F.C."/>
            <person name="Lang D."/>
            <person name="Le Bail A."/>
            <person name="Leblanc C."/>
            <person name="Lerouge P."/>
            <person name="Lohr M."/>
            <person name="Lopez P.J."/>
            <person name="Martens C."/>
            <person name="Maumus F."/>
            <person name="Michel G."/>
            <person name="Miranda-Saavedra D."/>
            <person name="Morales J."/>
            <person name="Moreau H."/>
            <person name="Motomura T."/>
            <person name="Nagasato C."/>
            <person name="Napoli C.A."/>
            <person name="Nelson D.R."/>
            <person name="Nyvall-Collen P."/>
            <person name="Peters A.F."/>
            <person name="Pommier C."/>
            <person name="Potin P."/>
            <person name="Poulain J."/>
            <person name="Quesneville H."/>
            <person name="Read B."/>
            <person name="Rensing S.A."/>
            <person name="Ritter A."/>
            <person name="Rousvoal S."/>
            <person name="Samanta M."/>
            <person name="Samson G."/>
            <person name="Schroeder D.C."/>
            <person name="Segurens B."/>
            <person name="Strittmatter M."/>
            <person name="Tonon T."/>
            <person name="Tregear J.W."/>
            <person name="Valentin K."/>
            <person name="von Dassow P."/>
            <person name="Yamagishi T."/>
            <person name="Van de Peer Y."/>
            <person name="Wincker P."/>
        </authorList>
    </citation>
    <scope>NUCLEOTIDE SEQUENCE [LARGE SCALE GENOMIC DNA]</scope>
    <source>
        <strain evidence="5">Ec32 / CCAP1310/4</strain>
    </source>
</reference>
<name>D8LE20_ECTSI</name>
<dbReference type="AlphaFoldDB" id="D8LE20"/>
<protein>
    <recommendedName>
        <fullName evidence="3">N-acetyltransferase domain-containing protein</fullName>
    </recommendedName>
</protein>
<dbReference type="Gene3D" id="3.40.630.30">
    <property type="match status" value="1"/>
</dbReference>
<gene>
    <name evidence="4" type="ORF">Esi_0129_0034</name>
</gene>
<dbReference type="PANTHER" id="PTHR43420:SF47">
    <property type="entry name" value="N-ACETYLTRANSFERASE DOMAIN-CONTAINING PROTEIN"/>
    <property type="match status" value="1"/>
</dbReference>
<dbReference type="Proteomes" id="UP000002630">
    <property type="component" value="Linkage Group LG03"/>
</dbReference>
<organism evidence="4 5">
    <name type="scientific">Ectocarpus siliculosus</name>
    <name type="common">Brown alga</name>
    <name type="synonym">Conferva siliculosa</name>
    <dbReference type="NCBI Taxonomy" id="2880"/>
    <lineage>
        <taxon>Eukaryota</taxon>
        <taxon>Sar</taxon>
        <taxon>Stramenopiles</taxon>
        <taxon>Ochrophyta</taxon>
        <taxon>PX clade</taxon>
        <taxon>Phaeophyceae</taxon>
        <taxon>Ectocarpales</taxon>
        <taxon>Ectocarpaceae</taxon>
        <taxon>Ectocarpus</taxon>
    </lineage>
</organism>
<evidence type="ECO:0000313" key="4">
    <source>
        <dbReference type="EMBL" id="CBN78537.1"/>
    </source>
</evidence>
<accession>D8LE20</accession>
<proteinExistence type="predicted"/>
<dbReference type="STRING" id="2880.D8LE20"/>
<evidence type="ECO:0000256" key="1">
    <source>
        <dbReference type="ARBA" id="ARBA00022679"/>
    </source>
</evidence>
<dbReference type="InterPro" id="IPR050680">
    <property type="entry name" value="YpeA/RimI_acetyltransf"/>
</dbReference>
<dbReference type="SUPFAM" id="SSF55729">
    <property type="entry name" value="Acyl-CoA N-acyltransferases (Nat)"/>
    <property type="match status" value="1"/>
</dbReference>
<evidence type="ECO:0000313" key="5">
    <source>
        <dbReference type="Proteomes" id="UP000002630"/>
    </source>
</evidence>
<feature type="domain" description="N-acetyltransferase" evidence="3">
    <location>
        <begin position="87"/>
        <end position="227"/>
    </location>
</feature>